<feature type="transmembrane region" description="Helical" evidence="3">
    <location>
        <begin position="21"/>
        <end position="47"/>
    </location>
</feature>
<keyword evidence="3" id="KW-1133">Transmembrane helix</keyword>
<evidence type="ECO:0000256" key="2">
    <source>
        <dbReference type="SAM" id="MobiDB-lite"/>
    </source>
</evidence>
<evidence type="ECO:0000313" key="4">
    <source>
        <dbReference type="EMBL" id="CAH1244054.1"/>
    </source>
</evidence>
<keyword evidence="3" id="KW-0812">Transmembrane</keyword>
<evidence type="ECO:0000313" key="5">
    <source>
        <dbReference type="Proteomes" id="UP000838412"/>
    </source>
</evidence>
<keyword evidence="1" id="KW-0175">Coiled coil</keyword>
<name>A0A8K0ECX0_BRALA</name>
<reference evidence="4" key="1">
    <citation type="submission" date="2022-01" db="EMBL/GenBank/DDBJ databases">
        <authorList>
            <person name="Braso-Vives M."/>
        </authorList>
    </citation>
    <scope>NUCLEOTIDE SEQUENCE</scope>
</reference>
<feature type="compositionally biased region" description="Basic and acidic residues" evidence="2">
    <location>
        <begin position="99"/>
        <end position="111"/>
    </location>
</feature>
<protein>
    <submittedName>
        <fullName evidence="4">Hypp7205 protein</fullName>
    </submittedName>
</protein>
<evidence type="ECO:0000256" key="3">
    <source>
        <dbReference type="SAM" id="Phobius"/>
    </source>
</evidence>
<gene>
    <name evidence="4" type="primary">Hypp7205</name>
    <name evidence="4" type="ORF">BLAG_LOCUS6800</name>
</gene>
<dbReference type="EMBL" id="OV696698">
    <property type="protein sequence ID" value="CAH1244054.1"/>
    <property type="molecule type" value="Genomic_DNA"/>
</dbReference>
<evidence type="ECO:0000256" key="1">
    <source>
        <dbReference type="SAM" id="Coils"/>
    </source>
</evidence>
<dbReference type="AlphaFoldDB" id="A0A8K0ECX0"/>
<organism evidence="4 5">
    <name type="scientific">Branchiostoma lanceolatum</name>
    <name type="common">Common lancelet</name>
    <name type="synonym">Amphioxus lanceolatum</name>
    <dbReference type="NCBI Taxonomy" id="7740"/>
    <lineage>
        <taxon>Eukaryota</taxon>
        <taxon>Metazoa</taxon>
        <taxon>Chordata</taxon>
        <taxon>Cephalochordata</taxon>
        <taxon>Leptocardii</taxon>
        <taxon>Amphioxiformes</taxon>
        <taxon>Branchiostomatidae</taxon>
        <taxon>Branchiostoma</taxon>
    </lineage>
</organism>
<keyword evidence="3" id="KW-0472">Membrane</keyword>
<sequence>MPEERSPFLMEHSPLRRSRRPVWVCLLVAVLVALLCGASVLTGVVFVSSAQRELARVRQELSALQTQNTALSERLTEMENVLDFIMEDGPLPKAGGHSKGAEVADRTNRDTRKVRKLPTPGLFGST</sequence>
<keyword evidence="5" id="KW-1185">Reference proteome</keyword>
<dbReference type="Proteomes" id="UP000838412">
    <property type="component" value="Chromosome 13"/>
</dbReference>
<feature type="region of interest" description="Disordered" evidence="2">
    <location>
        <begin position="90"/>
        <end position="126"/>
    </location>
</feature>
<proteinExistence type="predicted"/>
<accession>A0A8K0ECX0</accession>
<feature type="coiled-coil region" evidence="1">
    <location>
        <begin position="47"/>
        <end position="81"/>
    </location>
</feature>